<dbReference type="GO" id="GO:0005975">
    <property type="term" value="P:carbohydrate metabolic process"/>
    <property type="evidence" value="ECO:0007669"/>
    <property type="project" value="InterPro"/>
</dbReference>
<keyword evidence="2" id="KW-0732">Signal</keyword>
<dbReference type="Proteomes" id="UP000238701">
    <property type="component" value="Unassembled WGS sequence"/>
</dbReference>
<dbReference type="SUPFAM" id="SSF51445">
    <property type="entry name" value="(Trans)glycosidases"/>
    <property type="match status" value="1"/>
</dbReference>
<feature type="domain" description="DUF5597" evidence="4">
    <location>
        <begin position="397"/>
        <end position="525"/>
    </location>
</feature>
<proteinExistence type="inferred from homology"/>
<dbReference type="Gene3D" id="3.20.20.80">
    <property type="entry name" value="Glycosidases"/>
    <property type="match status" value="1"/>
</dbReference>
<dbReference type="FunFam" id="3.20.20.80:FF:000135">
    <property type="entry name" value="Beta-galactosidase, putative, bgl35A"/>
    <property type="match status" value="1"/>
</dbReference>
<dbReference type="GO" id="GO:0004553">
    <property type="term" value="F:hydrolase activity, hydrolyzing O-glycosyl compounds"/>
    <property type="evidence" value="ECO:0007669"/>
    <property type="project" value="InterPro"/>
</dbReference>
<accession>A0A2U3KFJ9</accession>
<feature type="chain" id="PRO_5015775215" evidence="2">
    <location>
        <begin position="32"/>
        <end position="541"/>
    </location>
</feature>
<comment type="similarity">
    <text evidence="1">Belongs to the glycosyl hydrolase 35 family.</text>
</comment>
<dbReference type="OrthoDB" id="9800974at2"/>
<dbReference type="EMBL" id="OMOD01000111">
    <property type="protein sequence ID" value="SPF38408.1"/>
    <property type="molecule type" value="Genomic_DNA"/>
</dbReference>
<evidence type="ECO:0000313" key="5">
    <source>
        <dbReference type="EMBL" id="SPF38408.1"/>
    </source>
</evidence>
<evidence type="ECO:0000259" key="3">
    <source>
        <dbReference type="Pfam" id="PF01301"/>
    </source>
</evidence>
<organism evidence="5 6">
    <name type="scientific">Candidatus Sulfotelmatobacter kueseliae</name>
    <dbReference type="NCBI Taxonomy" id="2042962"/>
    <lineage>
        <taxon>Bacteria</taxon>
        <taxon>Pseudomonadati</taxon>
        <taxon>Acidobacteriota</taxon>
        <taxon>Terriglobia</taxon>
        <taxon>Terriglobales</taxon>
        <taxon>Candidatus Korobacteraceae</taxon>
        <taxon>Candidatus Sulfotelmatobacter</taxon>
    </lineage>
</organism>
<evidence type="ECO:0000256" key="2">
    <source>
        <dbReference type="SAM" id="SignalP"/>
    </source>
</evidence>
<reference evidence="6" key="1">
    <citation type="submission" date="2018-02" db="EMBL/GenBank/DDBJ databases">
        <authorList>
            <person name="Hausmann B."/>
        </authorList>
    </citation>
    <scope>NUCLEOTIDE SEQUENCE [LARGE SCALE GENOMIC DNA]</scope>
    <source>
        <strain evidence="6">Peat soil MAG SbA1</strain>
    </source>
</reference>
<evidence type="ECO:0000313" key="6">
    <source>
        <dbReference type="Proteomes" id="UP000238701"/>
    </source>
</evidence>
<dbReference type="Gene3D" id="2.60.220.20">
    <property type="entry name" value="putative beta-Galactosidase from caulobacter crescentus"/>
    <property type="match status" value="1"/>
</dbReference>
<keyword evidence="5" id="KW-0378">Hydrolase</keyword>
<dbReference type="InterPro" id="IPR017853">
    <property type="entry name" value="GH"/>
</dbReference>
<dbReference type="Pfam" id="PF18120">
    <property type="entry name" value="DUF5597"/>
    <property type="match status" value="1"/>
</dbReference>
<dbReference type="PANTHER" id="PTHR23421">
    <property type="entry name" value="BETA-GALACTOSIDASE RELATED"/>
    <property type="match status" value="1"/>
</dbReference>
<evidence type="ECO:0000256" key="1">
    <source>
        <dbReference type="ARBA" id="ARBA00009809"/>
    </source>
</evidence>
<protein>
    <submittedName>
        <fullName evidence="5">Glycosyl hydrolase, family 35</fullName>
    </submittedName>
</protein>
<dbReference type="InterPro" id="IPR031330">
    <property type="entry name" value="Gly_Hdrlase_35_cat"/>
</dbReference>
<name>A0A2U3KFJ9_9BACT</name>
<gene>
    <name evidence="5" type="ORF">SBA1_20109</name>
</gene>
<evidence type="ECO:0000259" key="4">
    <source>
        <dbReference type="Pfam" id="PF18120"/>
    </source>
</evidence>
<dbReference type="InterPro" id="IPR040719">
    <property type="entry name" value="DUF5597"/>
</dbReference>
<dbReference type="InterPro" id="IPR001944">
    <property type="entry name" value="Glycoside_Hdrlase_35"/>
</dbReference>
<feature type="signal peptide" evidence="2">
    <location>
        <begin position="1"/>
        <end position="31"/>
    </location>
</feature>
<sequence length="541" mass="60178">MRFSCLFRFCFRLGLPTAAILVLSALPQAFAVDAPKIVQKDGRYALMVEGRPYLILGGQIHNSSAWPNELPQVWQSMAALHANTMEAPVYWEQMEPQPGHFDFTNVDQLVDGARAHDLHLILLWFGTWKNGNMHYVPAWVKADSKRFPRVIRPDGEPIDVLSPLSRNTLEADKAAFASLMRHLKQIDSEKHTVLMIQVENESGNIGSVRDNSVDANREFAGPVPADLLAAAHKQPGTWRQVFGGEADEIFQTYHQAKYINEVAAAGKAEFAIPLYINVWVNYPPPLAPQLQQDMPGIDYPSGGAWQKNVGLWRTLAPSIDVIGPDLYSDDSGFYNSVLDTYRRPDNPLWIPETGRDDSYGKFLFHALGDGAIGFSPFGVDKDGWNILGDQPFKSHSYNFALIGPMSREIAELEFEGKLKTAVEEPGQTAQELDLGGWQATVAYGFPQADGRRAPGTKDAHGVALVAQLGPDEFLVTGIDASINFHLPGKLPWAHSEIISAEQGVYENGVWKPLRLWNGDENDRGLCFYEKPEVVRVRLGRF</sequence>
<dbReference type="Pfam" id="PF01301">
    <property type="entry name" value="Glyco_hydro_35"/>
    <property type="match status" value="1"/>
</dbReference>
<feature type="domain" description="Glycoside hydrolase 35 catalytic" evidence="3">
    <location>
        <begin position="46"/>
        <end position="140"/>
    </location>
</feature>
<dbReference type="AlphaFoldDB" id="A0A2U3KFJ9"/>